<protein>
    <submittedName>
        <fullName evidence="1">Uncharacterized protein</fullName>
    </submittedName>
</protein>
<evidence type="ECO:0000313" key="1">
    <source>
        <dbReference type="EMBL" id="EGI77108.1"/>
    </source>
</evidence>
<sequence>MTKIDLDKLRALNETLYTTAARNAFGDNGLQVLARLVSSVVQIYRRLDPGSRTAPLVLFADVSASPTSLSGMPQLVHRISNLGNEIDGACMARVNGDTSLQVYPFDASVLMAMSRTAVVYRHHQGVESFVINGNEYQLINPITGYGSVFCRPTFGTLADALDEYRTKSAAHSGCEVLKTAWHEPSRWFLKTKPEQIMRKSLVQYLSNVLDDAEVRPEQNVDESHPVDIKVSFALTDLRAIIEIKWLGNSVDETGKMTTHYTQARAQAGAQQLAEYLDSSHEWGSGVKTRGYLVVFDARRKGLSEGIRTLSHSDAMHFKDEHITYSPDHSAIRNDFAPPVRMYMFPKQATTSAPSP</sequence>
<evidence type="ECO:0000313" key="2">
    <source>
        <dbReference type="Proteomes" id="UP000016368"/>
    </source>
</evidence>
<name>F3KSN9_9BURK</name>
<gene>
    <name evidence="1" type="ORF">HGR_07341</name>
</gene>
<comment type="caution">
    <text evidence="1">The sequence shown here is derived from an EMBL/GenBank/DDBJ whole genome shotgun (WGS) entry which is preliminary data.</text>
</comment>
<dbReference type="RefSeq" id="WP_006297503.1">
    <property type="nucleotide sequence ID" value="NZ_AEGR01000052.1"/>
</dbReference>
<reference evidence="1 2" key="1">
    <citation type="journal article" date="2011" name="EMBO J.">
        <title>Structural diversity of bacterial flagellar motors.</title>
        <authorList>
            <person name="Chen S."/>
            <person name="Beeby M."/>
            <person name="Murphy G.E."/>
            <person name="Leadbetter J.R."/>
            <person name="Hendrixson D.R."/>
            <person name="Briegel A."/>
            <person name="Li Z."/>
            <person name="Shi J."/>
            <person name="Tocheva E.I."/>
            <person name="Muller A."/>
            <person name="Dobro M.J."/>
            <person name="Jensen G.J."/>
        </authorList>
    </citation>
    <scope>NUCLEOTIDE SEQUENCE [LARGE SCALE GENOMIC DNA]</scope>
    <source>
        <strain evidence="1 2">ATCC 19624</strain>
    </source>
</reference>
<dbReference type="STRING" id="887062.HGR_07341"/>
<keyword evidence="2" id="KW-1185">Reference proteome</keyword>
<dbReference type="OrthoDB" id="4350404at2"/>
<proteinExistence type="predicted"/>
<organism evidence="1 2">
    <name type="scientific">Hylemonella gracilis ATCC 19624</name>
    <dbReference type="NCBI Taxonomy" id="887062"/>
    <lineage>
        <taxon>Bacteria</taxon>
        <taxon>Pseudomonadati</taxon>
        <taxon>Pseudomonadota</taxon>
        <taxon>Betaproteobacteria</taxon>
        <taxon>Burkholderiales</taxon>
        <taxon>Comamonadaceae</taxon>
        <taxon>Hylemonella</taxon>
    </lineage>
</organism>
<dbReference type="AlphaFoldDB" id="F3KSN9"/>
<dbReference type="Proteomes" id="UP000016368">
    <property type="component" value="Unassembled WGS sequence"/>
</dbReference>
<dbReference type="EMBL" id="AEGR01000052">
    <property type="protein sequence ID" value="EGI77108.1"/>
    <property type="molecule type" value="Genomic_DNA"/>
</dbReference>
<accession>F3KSN9</accession>
<dbReference type="eggNOG" id="ENOG5032Q29">
    <property type="taxonomic scope" value="Bacteria"/>
</dbReference>